<dbReference type="Proteomes" id="UP000631421">
    <property type="component" value="Unassembled WGS sequence"/>
</dbReference>
<organism evidence="2 3">
    <name type="scientific">Pseudanabaena cinerea FACHB-1277</name>
    <dbReference type="NCBI Taxonomy" id="2949581"/>
    <lineage>
        <taxon>Bacteria</taxon>
        <taxon>Bacillati</taxon>
        <taxon>Cyanobacteriota</taxon>
        <taxon>Cyanophyceae</taxon>
        <taxon>Pseudanabaenales</taxon>
        <taxon>Pseudanabaenaceae</taxon>
        <taxon>Pseudanabaena</taxon>
        <taxon>Pseudanabaena cinerea</taxon>
    </lineage>
</organism>
<dbReference type="EMBL" id="JACJPY010000093">
    <property type="protein sequence ID" value="MBD2152276.1"/>
    <property type="molecule type" value="Genomic_DNA"/>
</dbReference>
<feature type="transmembrane region" description="Helical" evidence="1">
    <location>
        <begin position="128"/>
        <end position="147"/>
    </location>
</feature>
<reference evidence="2" key="2">
    <citation type="submission" date="2020-08" db="EMBL/GenBank/DDBJ databases">
        <authorList>
            <person name="Chen M."/>
            <person name="Teng W."/>
            <person name="Zhao L."/>
            <person name="Hu C."/>
            <person name="Zhou Y."/>
            <person name="Han B."/>
            <person name="Song L."/>
            <person name="Shu W."/>
        </authorList>
    </citation>
    <scope>NUCLEOTIDE SEQUENCE</scope>
    <source>
        <strain evidence="2">FACHB-1277</strain>
    </source>
</reference>
<proteinExistence type="predicted"/>
<comment type="caution">
    <text evidence="2">The sequence shown here is derived from an EMBL/GenBank/DDBJ whole genome shotgun (WGS) entry which is preliminary data.</text>
</comment>
<protein>
    <submittedName>
        <fullName evidence="2">Uncharacterized protein</fullName>
    </submittedName>
</protein>
<evidence type="ECO:0000313" key="3">
    <source>
        <dbReference type="Proteomes" id="UP000631421"/>
    </source>
</evidence>
<gene>
    <name evidence="2" type="ORF">H6F44_19455</name>
</gene>
<keyword evidence="1" id="KW-0472">Membrane</keyword>
<feature type="transmembrane region" description="Helical" evidence="1">
    <location>
        <begin position="159"/>
        <end position="186"/>
    </location>
</feature>
<keyword evidence="1" id="KW-1133">Transmembrane helix</keyword>
<keyword evidence="1" id="KW-0812">Transmembrane</keyword>
<feature type="transmembrane region" description="Helical" evidence="1">
    <location>
        <begin position="99"/>
        <end position="121"/>
    </location>
</feature>
<evidence type="ECO:0000313" key="2">
    <source>
        <dbReference type="EMBL" id="MBD2152276.1"/>
    </source>
</evidence>
<sequence length="196" mass="21840">MTKKLGKSFWWLWLLANIGGSTILPLLVWQDPYDPRSRILLNELLQGIGIAIAQSTVLKERLAQQSWWIPLTLMGWFSGLGVIYFVPALSWRWSSLPTLPTLLLDFAIMGAILGICQWLLLRRFRAGGLWLFASPIGLAASAWGLYLGYGLQVQFNQSAFMATTIATFLQGAIYGAITGLAAFKILRSPKIIKPKK</sequence>
<feature type="transmembrane region" description="Helical" evidence="1">
    <location>
        <begin position="67"/>
        <end position="87"/>
    </location>
</feature>
<evidence type="ECO:0000256" key="1">
    <source>
        <dbReference type="SAM" id="Phobius"/>
    </source>
</evidence>
<keyword evidence="3" id="KW-1185">Reference proteome</keyword>
<dbReference type="RefSeq" id="WP_190352684.1">
    <property type="nucleotide sequence ID" value="NZ_JACJPY010000093.1"/>
</dbReference>
<feature type="transmembrane region" description="Helical" evidence="1">
    <location>
        <begin position="9"/>
        <end position="27"/>
    </location>
</feature>
<reference evidence="2" key="1">
    <citation type="journal article" date="2015" name="ISME J.">
        <title>Draft Genome Sequence of Streptomyces incarnatus NRRL8089, which Produces the Nucleoside Antibiotic Sinefungin.</title>
        <authorList>
            <person name="Oshima K."/>
            <person name="Hattori M."/>
            <person name="Shimizu H."/>
            <person name="Fukuda K."/>
            <person name="Nemoto M."/>
            <person name="Inagaki K."/>
            <person name="Tamura T."/>
        </authorList>
    </citation>
    <scope>NUCLEOTIDE SEQUENCE</scope>
    <source>
        <strain evidence="2">FACHB-1277</strain>
    </source>
</reference>
<accession>A0A926UVZ2</accession>
<dbReference type="AlphaFoldDB" id="A0A926UVZ2"/>
<name>A0A926UVZ2_9CYAN</name>